<gene>
    <name evidence="5" type="ORF">NCGR_LOCUS37019</name>
</gene>
<sequence>MPSRARISSAVFTTAASSSPSPRAPHLALAVATARVLSGTFRPEEAHHLFDELLRQANPVPERALNGFLSALARAPSSAACRDGPALAVALFNRASRADGPQVLSPTVCTYGILMDCCTRAHHPEQTLAFFGQVLKTGLGVNTIMITNLLKGLCEAKRTYEALDILLHRMPELGCVPDVFSYCILLKSLCNNGKSGQAYELLRMMAERKAACSPDVVAYNTVIDGFFKEGDVAKACDLFNEMVQRGISPNLATYNSVVHALCKARAVDKAEAILRQMVDKGVLPNNRTYNNLIYGYSSMGQWKEAVRVFKEMTSRGILPDVVTLNSLMASLCKHGKIKDARDVFDSMAMKGQKPDIFSYQIMLNGYATKGCLVDMADLFNLMLGDSIAPDIHIFSVLIKAYAVEC</sequence>
<protein>
    <submittedName>
        <fullName evidence="5">Uncharacterized protein</fullName>
    </submittedName>
</protein>
<dbReference type="PANTHER" id="PTHR47941">
    <property type="entry name" value="PENTATRICOPEPTIDE REPEAT-CONTAINING PROTEIN 3, MITOCHONDRIAL"/>
    <property type="match status" value="1"/>
</dbReference>
<organism evidence="5 6">
    <name type="scientific">Miscanthus lutarioriparius</name>
    <dbReference type="NCBI Taxonomy" id="422564"/>
    <lineage>
        <taxon>Eukaryota</taxon>
        <taxon>Viridiplantae</taxon>
        <taxon>Streptophyta</taxon>
        <taxon>Embryophyta</taxon>
        <taxon>Tracheophyta</taxon>
        <taxon>Spermatophyta</taxon>
        <taxon>Magnoliopsida</taxon>
        <taxon>Liliopsida</taxon>
        <taxon>Poales</taxon>
        <taxon>Poaceae</taxon>
        <taxon>PACMAD clade</taxon>
        <taxon>Panicoideae</taxon>
        <taxon>Andropogonodae</taxon>
        <taxon>Andropogoneae</taxon>
        <taxon>Saccharinae</taxon>
        <taxon>Miscanthus</taxon>
    </lineage>
</organism>
<proteinExistence type="inferred from homology"/>
<evidence type="ECO:0000256" key="1">
    <source>
        <dbReference type="ARBA" id="ARBA00007626"/>
    </source>
</evidence>
<keyword evidence="6" id="KW-1185">Reference proteome</keyword>
<feature type="repeat" description="PPR" evidence="4">
    <location>
        <begin position="285"/>
        <end position="319"/>
    </location>
</feature>
<comment type="caution">
    <text evidence="5">The sequence shown here is derived from an EMBL/GenBank/DDBJ whole genome shotgun (WGS) entry which is preliminary data.</text>
</comment>
<evidence type="ECO:0000313" key="5">
    <source>
        <dbReference type="EMBL" id="CAD6253393.1"/>
    </source>
</evidence>
<feature type="repeat" description="PPR" evidence="4">
    <location>
        <begin position="250"/>
        <end position="284"/>
    </location>
</feature>
<dbReference type="Proteomes" id="UP000604825">
    <property type="component" value="Unassembled WGS sequence"/>
</dbReference>
<dbReference type="NCBIfam" id="TIGR00756">
    <property type="entry name" value="PPR"/>
    <property type="match status" value="7"/>
</dbReference>
<feature type="repeat" description="PPR" evidence="4">
    <location>
        <begin position="215"/>
        <end position="249"/>
    </location>
</feature>
<dbReference type="OrthoDB" id="683669at2759"/>
<name>A0A811PZ86_9POAL</name>
<evidence type="ECO:0000256" key="2">
    <source>
        <dbReference type="ARBA" id="ARBA00022737"/>
    </source>
</evidence>
<dbReference type="Pfam" id="PF01535">
    <property type="entry name" value="PPR"/>
    <property type="match status" value="1"/>
</dbReference>
<comment type="similarity">
    <text evidence="1">Belongs to the PPR family. P subfamily.</text>
</comment>
<evidence type="ECO:0000256" key="3">
    <source>
        <dbReference type="ARBA" id="ARBA00022946"/>
    </source>
</evidence>
<dbReference type="InterPro" id="IPR011990">
    <property type="entry name" value="TPR-like_helical_dom_sf"/>
</dbReference>
<feature type="repeat" description="PPR" evidence="4">
    <location>
        <begin position="178"/>
        <end position="212"/>
    </location>
</feature>
<dbReference type="EMBL" id="CAJGYO010000009">
    <property type="protein sequence ID" value="CAD6253393.1"/>
    <property type="molecule type" value="Genomic_DNA"/>
</dbReference>
<dbReference type="AlphaFoldDB" id="A0A811PZ86"/>
<keyword evidence="3" id="KW-0809">Transit peptide</keyword>
<accession>A0A811PZ86</accession>
<feature type="repeat" description="PPR" evidence="4">
    <location>
        <begin position="142"/>
        <end position="177"/>
    </location>
</feature>
<feature type="repeat" description="PPR" evidence="4">
    <location>
        <begin position="355"/>
        <end position="389"/>
    </location>
</feature>
<dbReference type="Pfam" id="PF13041">
    <property type="entry name" value="PPR_2"/>
    <property type="match status" value="3"/>
</dbReference>
<reference evidence="5" key="1">
    <citation type="submission" date="2020-10" db="EMBL/GenBank/DDBJ databases">
        <authorList>
            <person name="Han B."/>
            <person name="Lu T."/>
            <person name="Zhao Q."/>
            <person name="Huang X."/>
            <person name="Zhao Y."/>
        </authorList>
    </citation>
    <scope>NUCLEOTIDE SEQUENCE</scope>
</reference>
<dbReference type="PROSITE" id="PS51375">
    <property type="entry name" value="PPR"/>
    <property type="match status" value="7"/>
</dbReference>
<feature type="repeat" description="PPR" evidence="4">
    <location>
        <begin position="320"/>
        <end position="354"/>
    </location>
</feature>
<dbReference type="InterPro" id="IPR002885">
    <property type="entry name" value="PPR_rpt"/>
</dbReference>
<dbReference type="SUPFAM" id="SSF81901">
    <property type="entry name" value="HCP-like"/>
    <property type="match status" value="1"/>
</dbReference>
<dbReference type="Gene3D" id="1.25.40.10">
    <property type="entry name" value="Tetratricopeptide repeat domain"/>
    <property type="match status" value="3"/>
</dbReference>
<evidence type="ECO:0000313" key="6">
    <source>
        <dbReference type="Proteomes" id="UP000604825"/>
    </source>
</evidence>
<evidence type="ECO:0000256" key="4">
    <source>
        <dbReference type="PROSITE-ProRule" id="PRU00708"/>
    </source>
</evidence>
<keyword evidence="2" id="KW-0677">Repeat</keyword>